<accession>A0A222EBU7</accession>
<evidence type="ECO:0000313" key="2">
    <source>
        <dbReference type="Proteomes" id="UP000203589"/>
    </source>
</evidence>
<gene>
    <name evidence="1" type="ORF">ANTHELSMS3_05081</name>
</gene>
<dbReference type="EMBL" id="CP022541">
    <property type="protein sequence ID" value="ASP23461.1"/>
    <property type="molecule type" value="Genomic_DNA"/>
</dbReference>
<dbReference type="AlphaFoldDB" id="A0A222EBU7"/>
<keyword evidence="1" id="KW-0614">Plasmid</keyword>
<organism evidence="1 2">
    <name type="scientific">Antarctobacter heliothermus</name>
    <dbReference type="NCBI Taxonomy" id="74033"/>
    <lineage>
        <taxon>Bacteria</taxon>
        <taxon>Pseudomonadati</taxon>
        <taxon>Pseudomonadota</taxon>
        <taxon>Alphaproteobacteria</taxon>
        <taxon>Rhodobacterales</taxon>
        <taxon>Roseobacteraceae</taxon>
        <taxon>Antarctobacter</taxon>
    </lineage>
</organism>
<proteinExistence type="predicted"/>
<protein>
    <submittedName>
        <fullName evidence="1">Transposase</fullName>
    </submittedName>
</protein>
<name>A0A222EBU7_9RHOB</name>
<dbReference type="KEGG" id="aht:ANTHELSMS3_05081"/>
<keyword evidence="2" id="KW-1185">Reference proteome</keyword>
<dbReference type="Proteomes" id="UP000203589">
    <property type="component" value="Plasmid pSMS3-1"/>
</dbReference>
<reference evidence="1 2" key="1">
    <citation type="submission" date="2017-07" db="EMBL/GenBank/DDBJ databases">
        <title>Genome Sequence of Antarctobacter heliothermus Strain SMS3 Isolated from a culture of the Diatom Skeletonema marinoi.</title>
        <authorList>
            <person name="Topel M."/>
            <person name="Pinder M.I.M."/>
            <person name="Johansson O.N."/>
            <person name="Kourtchenko O."/>
            <person name="Godhe A."/>
            <person name="Clarke A.K."/>
        </authorList>
    </citation>
    <scope>NUCLEOTIDE SEQUENCE [LARGE SCALE GENOMIC DNA]</scope>
    <source>
        <strain evidence="1 2">SMS3</strain>
        <plasmid evidence="2">Plasmid psms3-1</plasmid>
    </source>
</reference>
<evidence type="ECO:0000313" key="1">
    <source>
        <dbReference type="EMBL" id="ASP23461.1"/>
    </source>
</evidence>
<geneLocation type="plasmid" evidence="2">
    <name>psms3-1</name>
</geneLocation>
<sequence>MMVPAEMPRLKGYRFPREVVAFAVWAYHRFALSTADVENLLAERGVTVSRETVRKWVNRSDRISTIASSVTVPPLQTNGT</sequence>